<comment type="caution">
    <text evidence="3">The sequence shown here is derived from an EMBL/GenBank/DDBJ whole genome shotgun (WGS) entry which is preliminary data.</text>
</comment>
<name>A0A7W7T3N6_9PSEU</name>
<keyword evidence="1" id="KW-0732">Signal</keyword>
<dbReference type="AlphaFoldDB" id="A0A7W7T3N6"/>
<feature type="domain" description="Beta-lactamase class A catalytic" evidence="2">
    <location>
        <begin position="157"/>
        <end position="404"/>
    </location>
</feature>
<dbReference type="EMBL" id="JACHJS010000001">
    <property type="protein sequence ID" value="MBB4965995.1"/>
    <property type="molecule type" value="Genomic_DNA"/>
</dbReference>
<dbReference type="Gene3D" id="3.40.710.10">
    <property type="entry name" value="DD-peptidase/beta-lactamase superfamily"/>
    <property type="match status" value="1"/>
</dbReference>
<dbReference type="InterPro" id="IPR000871">
    <property type="entry name" value="Beta-lactam_class-A"/>
</dbReference>
<feature type="signal peptide" evidence="1">
    <location>
        <begin position="1"/>
        <end position="22"/>
    </location>
</feature>
<dbReference type="RefSeq" id="WP_184669756.1">
    <property type="nucleotide sequence ID" value="NZ_BAABAI010000002.1"/>
</dbReference>
<gene>
    <name evidence="3" type="ORF">F4559_003354</name>
</gene>
<sequence length="445" mass="47539">MALRDGVTVLAAVAALAGGGVAASAPGADRVVAVDYPALYADAAEAVRQAVADTRFRDVLDLTPPSGAGPAPLHRTPNLDVAVIALDDAARPVAALDVLLSGDHPEGVVVPVDPATLSNGRVRYRWWDDAEWDADGRGDRDVLPGREGTPFDFTSPYPASVLKLMVAFGVLRLVDAGVVAFDTRYRYLPAEESSMCGGERTATVRRYLDEMITMSRNQSTCALLKLLHDRDAVDGLNRTFAGLGLTTLMITGTDPGTGGHWMGSNMGALDTAKLLVLVAGGPDVLWTTEAGVPVTADVLSPASREFLRGRLAEQGHNEMLSTTNWCGLLAPGIPQRTPPRWVNPLTGRVTVGDARYDRDVRPCDAAAEVTFAHKTGWTDTTGADAGIVRSLPGKPRRHYVVAVFGNLGTDYVDPDRPADRPDVFPVLYTRKYAELGRAVDTIMTR</sequence>
<evidence type="ECO:0000313" key="4">
    <source>
        <dbReference type="Proteomes" id="UP000542674"/>
    </source>
</evidence>
<dbReference type="GO" id="GO:0008800">
    <property type="term" value="F:beta-lactamase activity"/>
    <property type="evidence" value="ECO:0007669"/>
    <property type="project" value="InterPro"/>
</dbReference>
<dbReference type="InterPro" id="IPR012338">
    <property type="entry name" value="Beta-lactam/transpept-like"/>
</dbReference>
<evidence type="ECO:0000259" key="2">
    <source>
        <dbReference type="Pfam" id="PF13354"/>
    </source>
</evidence>
<proteinExistence type="predicted"/>
<feature type="chain" id="PRO_5039586259" description="Beta-lactamase class A catalytic domain-containing protein" evidence="1">
    <location>
        <begin position="23"/>
        <end position="445"/>
    </location>
</feature>
<protein>
    <recommendedName>
        <fullName evidence="2">Beta-lactamase class A catalytic domain-containing protein</fullName>
    </recommendedName>
</protein>
<dbReference type="PANTHER" id="PTHR35333:SF3">
    <property type="entry name" value="BETA-LACTAMASE-TYPE TRANSPEPTIDASE FOLD CONTAINING PROTEIN"/>
    <property type="match status" value="1"/>
</dbReference>
<dbReference type="SUPFAM" id="SSF56601">
    <property type="entry name" value="beta-lactamase/transpeptidase-like"/>
    <property type="match status" value="1"/>
</dbReference>
<dbReference type="PANTHER" id="PTHR35333">
    <property type="entry name" value="BETA-LACTAMASE"/>
    <property type="match status" value="1"/>
</dbReference>
<dbReference type="GO" id="GO:0046677">
    <property type="term" value="P:response to antibiotic"/>
    <property type="evidence" value="ECO:0007669"/>
    <property type="project" value="InterPro"/>
</dbReference>
<dbReference type="Proteomes" id="UP000542674">
    <property type="component" value="Unassembled WGS sequence"/>
</dbReference>
<dbReference type="InterPro" id="IPR045155">
    <property type="entry name" value="Beta-lactam_cat"/>
</dbReference>
<reference evidence="3 4" key="1">
    <citation type="submission" date="2020-08" db="EMBL/GenBank/DDBJ databases">
        <title>Sequencing the genomes of 1000 actinobacteria strains.</title>
        <authorList>
            <person name="Klenk H.-P."/>
        </authorList>
    </citation>
    <scope>NUCLEOTIDE SEQUENCE [LARGE SCALE GENOMIC DNA]</scope>
    <source>
        <strain evidence="3 4">DSM 45084</strain>
    </source>
</reference>
<dbReference type="Pfam" id="PF13354">
    <property type="entry name" value="Beta-lactamase2"/>
    <property type="match status" value="1"/>
</dbReference>
<evidence type="ECO:0000256" key="1">
    <source>
        <dbReference type="SAM" id="SignalP"/>
    </source>
</evidence>
<evidence type="ECO:0000313" key="3">
    <source>
        <dbReference type="EMBL" id="MBB4965995.1"/>
    </source>
</evidence>
<accession>A0A7W7T3N6</accession>
<keyword evidence="4" id="KW-1185">Reference proteome</keyword>
<dbReference type="GO" id="GO:0030655">
    <property type="term" value="P:beta-lactam antibiotic catabolic process"/>
    <property type="evidence" value="ECO:0007669"/>
    <property type="project" value="InterPro"/>
</dbReference>
<organism evidence="3 4">
    <name type="scientific">Saccharothrix violaceirubra</name>
    <dbReference type="NCBI Taxonomy" id="413306"/>
    <lineage>
        <taxon>Bacteria</taxon>
        <taxon>Bacillati</taxon>
        <taxon>Actinomycetota</taxon>
        <taxon>Actinomycetes</taxon>
        <taxon>Pseudonocardiales</taxon>
        <taxon>Pseudonocardiaceae</taxon>
        <taxon>Saccharothrix</taxon>
    </lineage>
</organism>